<comment type="caution">
    <text evidence="1">The sequence shown here is derived from an EMBL/GenBank/DDBJ whole genome shotgun (WGS) entry which is preliminary data.</text>
</comment>
<proteinExistence type="predicted"/>
<dbReference type="EMBL" id="JAWDJW010006594">
    <property type="protein sequence ID" value="KAK3064172.1"/>
    <property type="molecule type" value="Genomic_DNA"/>
</dbReference>
<reference evidence="1" key="1">
    <citation type="submission" date="2024-09" db="EMBL/GenBank/DDBJ databases">
        <title>Black Yeasts Isolated from many extreme environments.</title>
        <authorList>
            <person name="Coleine C."/>
            <person name="Stajich J.E."/>
            <person name="Selbmann L."/>
        </authorList>
    </citation>
    <scope>NUCLEOTIDE SEQUENCE</scope>
    <source>
        <strain evidence="1">CCFEE 5737</strain>
    </source>
</reference>
<accession>A0ACC3D9W1</accession>
<evidence type="ECO:0000313" key="2">
    <source>
        <dbReference type="Proteomes" id="UP001186974"/>
    </source>
</evidence>
<name>A0ACC3D9W1_9PEZI</name>
<gene>
    <name evidence="1" type="ORF">LTS18_009574</name>
</gene>
<dbReference type="Proteomes" id="UP001186974">
    <property type="component" value="Unassembled WGS sequence"/>
</dbReference>
<evidence type="ECO:0000313" key="1">
    <source>
        <dbReference type="EMBL" id="KAK3064172.1"/>
    </source>
</evidence>
<protein>
    <submittedName>
        <fullName evidence="1">Uncharacterized protein</fullName>
    </submittedName>
</protein>
<feature type="non-terminal residue" evidence="1">
    <location>
        <position position="1"/>
    </location>
</feature>
<sequence>PQREGGGNNIYRKAIPEFLKSLPEASWPAHILMEMIEPPALFNAILRNGEVQKGGVIGELGVYGVCLWKIGDASQGVHILQNWEAGYLLRTKGDQSEEGGVAAGFGAVDSCCLVDV</sequence>
<organism evidence="1 2">
    <name type="scientific">Coniosporium uncinatum</name>
    <dbReference type="NCBI Taxonomy" id="93489"/>
    <lineage>
        <taxon>Eukaryota</taxon>
        <taxon>Fungi</taxon>
        <taxon>Dikarya</taxon>
        <taxon>Ascomycota</taxon>
        <taxon>Pezizomycotina</taxon>
        <taxon>Dothideomycetes</taxon>
        <taxon>Dothideomycetes incertae sedis</taxon>
        <taxon>Coniosporium</taxon>
    </lineage>
</organism>
<keyword evidence="2" id="KW-1185">Reference proteome</keyword>